<keyword evidence="7 12" id="KW-0863">Zinc-finger</keyword>
<evidence type="ECO:0000256" key="5">
    <source>
        <dbReference type="ARBA" id="ARBA00022692"/>
    </source>
</evidence>
<keyword evidence="10" id="KW-1133">Transmembrane helix</keyword>
<comment type="subcellular location">
    <subcellularLocation>
        <location evidence="2">Membrane</location>
        <topology evidence="2">Multi-pass membrane protein</topology>
    </subcellularLocation>
</comment>
<evidence type="ECO:0000256" key="13">
    <source>
        <dbReference type="SAM" id="MobiDB-lite"/>
    </source>
</evidence>
<evidence type="ECO:0000256" key="7">
    <source>
        <dbReference type="ARBA" id="ARBA00022771"/>
    </source>
</evidence>
<feature type="domain" description="RING-type" evidence="14">
    <location>
        <begin position="409"/>
        <end position="450"/>
    </location>
</feature>
<dbReference type="Pfam" id="PF13639">
    <property type="entry name" value="zf-RING_2"/>
    <property type="match status" value="1"/>
</dbReference>
<proteinExistence type="predicted"/>
<keyword evidence="6" id="KW-0479">Metal-binding</keyword>
<keyword evidence="4" id="KW-0808">Transferase</keyword>
<keyword evidence="11" id="KW-0472">Membrane</keyword>
<dbReference type="InterPro" id="IPR017907">
    <property type="entry name" value="Znf_RING_CS"/>
</dbReference>
<evidence type="ECO:0000256" key="3">
    <source>
        <dbReference type="ARBA" id="ARBA00012483"/>
    </source>
</evidence>
<feature type="region of interest" description="Disordered" evidence="13">
    <location>
        <begin position="226"/>
        <end position="255"/>
    </location>
</feature>
<dbReference type="CDD" id="cd16454">
    <property type="entry name" value="RING-H2_PA-TM-RING"/>
    <property type="match status" value="1"/>
</dbReference>
<dbReference type="EMBL" id="JAPCXB010000048">
    <property type="protein sequence ID" value="KAJ1612227.1"/>
    <property type="molecule type" value="Genomic_DNA"/>
</dbReference>
<dbReference type="EC" id="2.3.2.27" evidence="3"/>
<comment type="caution">
    <text evidence="15">The sequence shown here is derived from an EMBL/GenBank/DDBJ whole genome shotgun (WGS) entry which is preliminary data.</text>
</comment>
<organism evidence="15 16">
    <name type="scientific">Cryptosporidium canis</name>
    <dbReference type="NCBI Taxonomy" id="195482"/>
    <lineage>
        <taxon>Eukaryota</taxon>
        <taxon>Sar</taxon>
        <taxon>Alveolata</taxon>
        <taxon>Apicomplexa</taxon>
        <taxon>Conoidasida</taxon>
        <taxon>Coccidia</taxon>
        <taxon>Eucoccidiorida</taxon>
        <taxon>Eimeriorina</taxon>
        <taxon>Cryptosporidiidae</taxon>
        <taxon>Cryptosporidium</taxon>
    </lineage>
</organism>
<comment type="catalytic activity">
    <reaction evidence="1">
        <text>S-ubiquitinyl-[E2 ubiquitin-conjugating enzyme]-L-cysteine + [acceptor protein]-L-lysine = [E2 ubiquitin-conjugating enzyme]-L-cysteine + N(6)-ubiquitinyl-[acceptor protein]-L-lysine.</text>
        <dbReference type="EC" id="2.3.2.27"/>
    </reaction>
</comment>
<evidence type="ECO:0000256" key="4">
    <source>
        <dbReference type="ARBA" id="ARBA00022679"/>
    </source>
</evidence>
<dbReference type="PANTHER" id="PTHR45977:SF4">
    <property type="entry name" value="RING-TYPE DOMAIN-CONTAINING PROTEIN"/>
    <property type="match status" value="1"/>
</dbReference>
<evidence type="ECO:0000313" key="16">
    <source>
        <dbReference type="Proteomes" id="UP001071777"/>
    </source>
</evidence>
<keyword evidence="9" id="KW-0862">Zinc</keyword>
<evidence type="ECO:0000256" key="2">
    <source>
        <dbReference type="ARBA" id="ARBA00004141"/>
    </source>
</evidence>
<dbReference type="SMART" id="SM00184">
    <property type="entry name" value="RING"/>
    <property type="match status" value="1"/>
</dbReference>
<evidence type="ECO:0000256" key="9">
    <source>
        <dbReference type="ARBA" id="ARBA00022833"/>
    </source>
</evidence>
<evidence type="ECO:0000256" key="6">
    <source>
        <dbReference type="ARBA" id="ARBA00022723"/>
    </source>
</evidence>
<keyword evidence="5" id="KW-0812">Transmembrane</keyword>
<protein>
    <recommendedName>
        <fullName evidence="3">RING-type E3 ubiquitin transferase</fullName>
        <ecNumber evidence="3">2.3.2.27</ecNumber>
    </recommendedName>
</protein>
<dbReference type="Gene3D" id="3.30.40.10">
    <property type="entry name" value="Zinc/RING finger domain, C3HC4 (zinc finger)"/>
    <property type="match status" value="1"/>
</dbReference>
<dbReference type="InterPro" id="IPR013083">
    <property type="entry name" value="Znf_RING/FYVE/PHD"/>
</dbReference>
<evidence type="ECO:0000259" key="14">
    <source>
        <dbReference type="PROSITE" id="PS50089"/>
    </source>
</evidence>
<dbReference type="InterPro" id="IPR001841">
    <property type="entry name" value="Znf_RING"/>
</dbReference>
<dbReference type="SUPFAM" id="SSF57850">
    <property type="entry name" value="RING/U-box"/>
    <property type="match status" value="1"/>
</dbReference>
<feature type="compositionally biased region" description="Basic and acidic residues" evidence="13">
    <location>
        <begin position="227"/>
        <end position="238"/>
    </location>
</feature>
<dbReference type="PANTHER" id="PTHR45977">
    <property type="entry name" value="TARGET OF ERK KINASE MPK-1"/>
    <property type="match status" value="1"/>
</dbReference>
<dbReference type="Proteomes" id="UP001071777">
    <property type="component" value="Unassembled WGS sequence"/>
</dbReference>
<evidence type="ECO:0000256" key="12">
    <source>
        <dbReference type="PROSITE-ProRule" id="PRU00175"/>
    </source>
</evidence>
<reference evidence="15" key="1">
    <citation type="submission" date="2022-10" db="EMBL/GenBank/DDBJ databases">
        <title>Adaptive evolution leads to modifications in subtelomeric GC content in a zoonotic Cryptosporidium species.</title>
        <authorList>
            <person name="Li J."/>
            <person name="Feng Y."/>
            <person name="Xiao L."/>
        </authorList>
    </citation>
    <scope>NUCLEOTIDE SEQUENCE</scope>
    <source>
        <strain evidence="15">25894</strain>
    </source>
</reference>
<evidence type="ECO:0000256" key="1">
    <source>
        <dbReference type="ARBA" id="ARBA00000900"/>
    </source>
</evidence>
<keyword evidence="16" id="KW-1185">Reference proteome</keyword>
<name>A0ABQ8P8U6_9CRYT</name>
<evidence type="ECO:0000256" key="11">
    <source>
        <dbReference type="ARBA" id="ARBA00023136"/>
    </source>
</evidence>
<accession>A0ABQ8P8U6</accession>
<sequence>MEHNAFISRQSRGGDGGNFWGGVRTCQFDYPEARYQHSFEHASRPFTPLRDITGSIFGGLVRDSRMRSLQEQSMFSRSRNSMGDGAYRVNPMAPESRFFGQTVGGGGLGVGVGGGGGGGGIQLNSHINDARAFNRSLSMSSPSISLGFLAEARDGSRESIENNSGFVNRSRSFADRIMEQFDILDRERSMLAERIQRNQMFYEQMRSNDTEMEGIFNTLSGRIQRHAQREEGFSERSGQRRPPVGSRPGGECSRNIRLNHRFYSMPEEDLESNVRGGSGESDIIEVIQVDDDDLPGFISRRNADIRNRSLIIAQEEIVLEESEDEGRGFGGSEDERSPFGSHSGSRRGTLDDYDEESSDVERLLRRIRGRIAQEEEDTVRVPKEIQNALPVSKFDASRSQNLDDDKKMCLICLDEFKDRQEIVWLPCTHCFCRECITSWFERGTTCPICKDDLLEHFQ</sequence>
<keyword evidence="8" id="KW-0833">Ubl conjugation pathway</keyword>
<dbReference type="PROSITE" id="PS50089">
    <property type="entry name" value="ZF_RING_2"/>
    <property type="match status" value="1"/>
</dbReference>
<feature type="region of interest" description="Disordered" evidence="13">
    <location>
        <begin position="321"/>
        <end position="355"/>
    </location>
</feature>
<evidence type="ECO:0000313" key="15">
    <source>
        <dbReference type="EMBL" id="KAJ1612227.1"/>
    </source>
</evidence>
<evidence type="ECO:0000256" key="8">
    <source>
        <dbReference type="ARBA" id="ARBA00022786"/>
    </source>
</evidence>
<gene>
    <name evidence="15" type="ORF">OJ252_1324</name>
</gene>
<dbReference type="PROSITE" id="PS00518">
    <property type="entry name" value="ZF_RING_1"/>
    <property type="match status" value="1"/>
</dbReference>
<evidence type="ECO:0000256" key="10">
    <source>
        <dbReference type="ARBA" id="ARBA00022989"/>
    </source>
</evidence>